<evidence type="ECO:0000256" key="1">
    <source>
        <dbReference type="ARBA" id="ARBA00022737"/>
    </source>
</evidence>
<dbReference type="Proteomes" id="UP000195963">
    <property type="component" value="Unassembled WGS sequence"/>
</dbReference>
<dbReference type="AlphaFoldDB" id="A0A1Y6MD83"/>
<proteinExistence type="predicted"/>
<dbReference type="RefSeq" id="WP_087844328.1">
    <property type="nucleotide sequence ID" value="NZ_FYAK01000002.1"/>
</dbReference>
<dbReference type="InterPro" id="IPR050776">
    <property type="entry name" value="Ank_Repeat/CDKN_Inhibitor"/>
</dbReference>
<dbReference type="PANTHER" id="PTHR24201">
    <property type="entry name" value="ANK_REP_REGION DOMAIN-CONTAINING PROTEIN"/>
    <property type="match status" value="1"/>
</dbReference>
<dbReference type="PROSITE" id="PS50088">
    <property type="entry name" value="ANK_REPEAT"/>
    <property type="match status" value="1"/>
</dbReference>
<evidence type="ECO:0000313" key="6">
    <source>
        <dbReference type="Proteomes" id="UP000195963"/>
    </source>
</evidence>
<name>A0A1Y6MD83_9GAMM</name>
<protein>
    <submittedName>
        <fullName evidence="5">Ankyrin repeats (3 copies)</fullName>
    </submittedName>
</protein>
<keyword evidence="4" id="KW-0732">Signal</keyword>
<keyword evidence="1" id="KW-0677">Repeat</keyword>
<dbReference type="SMART" id="SM00248">
    <property type="entry name" value="ANK"/>
    <property type="match status" value="3"/>
</dbReference>
<dbReference type="PROSITE" id="PS50297">
    <property type="entry name" value="ANK_REP_REGION"/>
    <property type="match status" value="1"/>
</dbReference>
<feature type="chain" id="PRO_5013232561" evidence="4">
    <location>
        <begin position="23"/>
        <end position="157"/>
    </location>
</feature>
<evidence type="ECO:0000256" key="4">
    <source>
        <dbReference type="SAM" id="SignalP"/>
    </source>
</evidence>
<keyword evidence="6" id="KW-1185">Reference proteome</keyword>
<evidence type="ECO:0000256" key="2">
    <source>
        <dbReference type="ARBA" id="ARBA00023043"/>
    </source>
</evidence>
<dbReference type="EMBL" id="FYAK01000002">
    <property type="protein sequence ID" value="SMY33710.1"/>
    <property type="molecule type" value="Genomic_DNA"/>
</dbReference>
<keyword evidence="2 3" id="KW-0040">ANK repeat</keyword>
<gene>
    <name evidence="5" type="ORF">PMAL9190_01169</name>
</gene>
<evidence type="ECO:0000256" key="3">
    <source>
        <dbReference type="PROSITE-ProRule" id="PRU00023"/>
    </source>
</evidence>
<dbReference type="InterPro" id="IPR036770">
    <property type="entry name" value="Ankyrin_rpt-contain_sf"/>
</dbReference>
<accession>A0A1Y6MD83</accession>
<dbReference type="SUPFAM" id="SSF48403">
    <property type="entry name" value="Ankyrin repeat"/>
    <property type="match status" value="1"/>
</dbReference>
<evidence type="ECO:0000313" key="5">
    <source>
        <dbReference type="EMBL" id="SMY33710.1"/>
    </source>
</evidence>
<feature type="repeat" description="ANK" evidence="3">
    <location>
        <begin position="65"/>
        <end position="97"/>
    </location>
</feature>
<dbReference type="InterPro" id="IPR002110">
    <property type="entry name" value="Ankyrin_rpt"/>
</dbReference>
<dbReference type="Pfam" id="PF12796">
    <property type="entry name" value="Ank_2"/>
    <property type="match status" value="1"/>
</dbReference>
<organism evidence="5 6">
    <name type="scientific">Photobacterium malacitanum</name>
    <dbReference type="NCBI Taxonomy" id="2204294"/>
    <lineage>
        <taxon>Bacteria</taxon>
        <taxon>Pseudomonadati</taxon>
        <taxon>Pseudomonadota</taxon>
        <taxon>Gammaproteobacteria</taxon>
        <taxon>Vibrionales</taxon>
        <taxon>Vibrionaceae</taxon>
        <taxon>Photobacterium</taxon>
    </lineage>
</organism>
<feature type="signal peptide" evidence="4">
    <location>
        <begin position="1"/>
        <end position="22"/>
    </location>
</feature>
<sequence length="157" mass="17451">MKNIIYMTFSLLLLASSNFAMALDSHKKDAEQLIQLFFDAARVGNNEVLHEFIYAGFPLNEPNSQSYTALMVAAYYGHESSVDLLLKEGANACIEDKRGNTAFMGALIKGEVKIAKTLYKAECRYGDHRNKSGLNLTEFATLFGQQKVLETLNQSAL</sequence>
<dbReference type="Gene3D" id="1.25.40.20">
    <property type="entry name" value="Ankyrin repeat-containing domain"/>
    <property type="match status" value="1"/>
</dbReference>
<reference evidence="6" key="1">
    <citation type="submission" date="2017-06" db="EMBL/GenBank/DDBJ databases">
        <authorList>
            <person name="Rodrigo-Torres L."/>
            <person name="Arahal R.D."/>
            <person name="Lucena T."/>
        </authorList>
    </citation>
    <scope>NUCLEOTIDE SEQUENCE [LARGE SCALE GENOMIC DNA]</scope>
    <source>
        <strain evidence="6">CECT 9190</strain>
    </source>
</reference>